<evidence type="ECO:0000256" key="1">
    <source>
        <dbReference type="ARBA" id="ARBA00001974"/>
    </source>
</evidence>
<proteinExistence type="inferred from homology"/>
<keyword evidence="6" id="KW-0560">Oxidoreductase</keyword>
<organism evidence="8 9">
    <name type="scientific">Fonsecaea pedrosoi CBS 271.37</name>
    <dbReference type="NCBI Taxonomy" id="1442368"/>
    <lineage>
        <taxon>Eukaryota</taxon>
        <taxon>Fungi</taxon>
        <taxon>Dikarya</taxon>
        <taxon>Ascomycota</taxon>
        <taxon>Pezizomycotina</taxon>
        <taxon>Eurotiomycetes</taxon>
        <taxon>Chaetothyriomycetidae</taxon>
        <taxon>Chaetothyriales</taxon>
        <taxon>Herpotrichiellaceae</taxon>
        <taxon>Fonsecaea</taxon>
    </lineage>
</organism>
<dbReference type="GO" id="GO:0004499">
    <property type="term" value="F:N,N-dimethylaniline monooxygenase activity"/>
    <property type="evidence" value="ECO:0007669"/>
    <property type="project" value="InterPro"/>
</dbReference>
<dbReference type="Proteomes" id="UP000053029">
    <property type="component" value="Unassembled WGS sequence"/>
</dbReference>
<reference evidence="8 9" key="1">
    <citation type="submission" date="2015-01" db="EMBL/GenBank/DDBJ databases">
        <title>The Genome Sequence of Fonsecaea pedrosoi CBS 271.37.</title>
        <authorList>
            <consortium name="The Broad Institute Genomics Platform"/>
            <person name="Cuomo C."/>
            <person name="de Hoog S."/>
            <person name="Gorbushina A."/>
            <person name="Stielow B."/>
            <person name="Teixiera M."/>
            <person name="Abouelleil A."/>
            <person name="Chapman S.B."/>
            <person name="Priest M."/>
            <person name="Young S.K."/>
            <person name="Wortman J."/>
            <person name="Nusbaum C."/>
            <person name="Birren B."/>
        </authorList>
    </citation>
    <scope>NUCLEOTIDE SEQUENCE [LARGE SCALE GENOMIC DNA]</scope>
    <source>
        <strain evidence="8 9">CBS 271.37</strain>
    </source>
</reference>
<evidence type="ECO:0000256" key="3">
    <source>
        <dbReference type="ARBA" id="ARBA00022630"/>
    </source>
</evidence>
<evidence type="ECO:0000256" key="6">
    <source>
        <dbReference type="ARBA" id="ARBA00023002"/>
    </source>
</evidence>
<keyword evidence="3" id="KW-0285">Flavoprotein</keyword>
<dbReference type="EMBL" id="KN846971">
    <property type="protein sequence ID" value="KIW81139.1"/>
    <property type="molecule type" value="Genomic_DNA"/>
</dbReference>
<dbReference type="RefSeq" id="XP_013284947.1">
    <property type="nucleotide sequence ID" value="XM_013429493.1"/>
</dbReference>
<dbReference type="PANTHER" id="PTHR43098:SF3">
    <property type="entry name" value="L-ORNITHINE N(5)-MONOOXYGENASE-RELATED"/>
    <property type="match status" value="1"/>
</dbReference>
<gene>
    <name evidence="8" type="ORF">Z517_04162</name>
</gene>
<comment type="cofactor">
    <cofactor evidence="1">
        <name>FAD</name>
        <dbReference type="ChEBI" id="CHEBI:57692"/>
    </cofactor>
</comment>
<dbReference type="GO" id="GO:0050660">
    <property type="term" value="F:flavin adenine dinucleotide binding"/>
    <property type="evidence" value="ECO:0007669"/>
    <property type="project" value="InterPro"/>
</dbReference>
<dbReference type="InterPro" id="IPR050775">
    <property type="entry name" value="FAD-binding_Monooxygenases"/>
</dbReference>
<evidence type="ECO:0008006" key="10">
    <source>
        <dbReference type="Google" id="ProtNLM"/>
    </source>
</evidence>
<dbReference type="Pfam" id="PF00743">
    <property type="entry name" value="FMO-like"/>
    <property type="match status" value="1"/>
</dbReference>
<dbReference type="OrthoDB" id="66881at2759"/>
<dbReference type="InterPro" id="IPR020946">
    <property type="entry name" value="Flavin_mOase-like"/>
</dbReference>
<accession>A0A0D2H985</accession>
<keyword evidence="7" id="KW-0503">Monooxygenase</keyword>
<dbReference type="HOGENOM" id="CLU_006937_8_0_1"/>
<evidence type="ECO:0000256" key="4">
    <source>
        <dbReference type="ARBA" id="ARBA00022827"/>
    </source>
</evidence>
<keyword evidence="4" id="KW-0274">FAD</keyword>
<comment type="similarity">
    <text evidence="2">Belongs to the FAD-binding monooxygenase family.</text>
</comment>
<evidence type="ECO:0000256" key="5">
    <source>
        <dbReference type="ARBA" id="ARBA00022857"/>
    </source>
</evidence>
<sequence length="548" mass="62141">MGSIAAPSDWRASDNLELEALVVGGGFSGLYTLYKLLDAGIDAKLFEASNQLGGVWNYNRYPGARVDSETPYYQYSIREVWKTWNWSERFPGHEELRRYFDHVATVLGLYDHIAFGQNVVGCDFDNDAKQWVVKTEQGKTVRCRYLIAAVGSSYKKHFPDFPGLKDYKGVLLHAAAFPEGEFDFSGKDVAIVGQGATGLQITQEVSKKAANLTVFIRTPNTAFPMYQRKMSAEEQNQYKSVYDHLFKVCRESRSGLPYWSDGKGTKDLSPEEREKRWEELWARGGFNFSIGGFRDVLFDQEANDLMYDFWKKKVRARISDPRKREIMAPEIPHHPIATKRPSLEQDYYECIDRPNVDLVSLKETPIQKFDSEGIVTTDGKHRKLDVVILATGYDAITGSFTDMGLRDVNGLDMKERWKDGVRTHLGMTCPGFPNMFMVYSPQAPTALANGTTIVEVQGDWVVSTILKMKKEGILTIEAKPDAAEKWAADIQEMNEKTLFPLTNSWYMGANIPGKKREQLNYLAGLNVYEQACKEAQKQWTGFETVLAI</sequence>
<dbReference type="GeneID" id="25303652"/>
<name>A0A0D2H985_9EURO</name>
<evidence type="ECO:0000256" key="7">
    <source>
        <dbReference type="ARBA" id="ARBA00023033"/>
    </source>
</evidence>
<evidence type="ECO:0000313" key="9">
    <source>
        <dbReference type="Proteomes" id="UP000053029"/>
    </source>
</evidence>
<dbReference type="VEuPathDB" id="FungiDB:Z517_04162"/>
<dbReference type="SUPFAM" id="SSF51905">
    <property type="entry name" value="FAD/NAD(P)-binding domain"/>
    <property type="match status" value="1"/>
</dbReference>
<keyword evidence="5" id="KW-0521">NADP</keyword>
<dbReference type="GO" id="GO:0050661">
    <property type="term" value="F:NADP binding"/>
    <property type="evidence" value="ECO:0007669"/>
    <property type="project" value="InterPro"/>
</dbReference>
<dbReference type="AlphaFoldDB" id="A0A0D2H985"/>
<evidence type="ECO:0000313" key="8">
    <source>
        <dbReference type="EMBL" id="KIW81139.1"/>
    </source>
</evidence>
<dbReference type="PANTHER" id="PTHR43098">
    <property type="entry name" value="L-ORNITHINE N(5)-MONOOXYGENASE-RELATED"/>
    <property type="match status" value="1"/>
</dbReference>
<keyword evidence="9" id="KW-1185">Reference proteome</keyword>
<dbReference type="Gene3D" id="3.50.50.60">
    <property type="entry name" value="FAD/NAD(P)-binding domain"/>
    <property type="match status" value="2"/>
</dbReference>
<dbReference type="InterPro" id="IPR036188">
    <property type="entry name" value="FAD/NAD-bd_sf"/>
</dbReference>
<protein>
    <recommendedName>
        <fullName evidence="10">FAD/NAD(P)-binding domain-containing protein</fullName>
    </recommendedName>
</protein>
<evidence type="ECO:0000256" key="2">
    <source>
        <dbReference type="ARBA" id="ARBA00010139"/>
    </source>
</evidence>